<evidence type="ECO:0000256" key="1">
    <source>
        <dbReference type="ARBA" id="ARBA00022723"/>
    </source>
</evidence>
<dbReference type="AlphaFoldDB" id="A0AAD4UZN2"/>
<reference evidence="5 6" key="1">
    <citation type="journal article" date="2022" name="G3 (Bethesda)">
        <title>Whole-genome sequence and methylome profiling of the almond [Prunus dulcis (Mill.) D.A. Webb] cultivar 'Nonpareil'.</title>
        <authorList>
            <person name="D'Amico-Willman K.M."/>
            <person name="Ouma W.Z."/>
            <person name="Meulia T."/>
            <person name="Sideli G.M."/>
            <person name="Gradziel T.M."/>
            <person name="Fresnedo-Ramirez J."/>
        </authorList>
    </citation>
    <scope>NUCLEOTIDE SEQUENCE [LARGE SCALE GENOMIC DNA]</scope>
    <source>
        <strain evidence="5">Clone GOH B32 T37-40</strain>
    </source>
</reference>
<proteinExistence type="predicted"/>
<gene>
    <name evidence="5" type="ORF">L3X38_044976</name>
</gene>
<evidence type="ECO:0000313" key="5">
    <source>
        <dbReference type="EMBL" id="KAI5315800.1"/>
    </source>
</evidence>
<evidence type="ECO:0000256" key="3">
    <source>
        <dbReference type="ARBA" id="ARBA00023004"/>
    </source>
</evidence>
<organism evidence="5 6">
    <name type="scientific">Prunus dulcis</name>
    <name type="common">Almond</name>
    <name type="synonym">Amygdalus dulcis</name>
    <dbReference type="NCBI Taxonomy" id="3755"/>
    <lineage>
        <taxon>Eukaryota</taxon>
        <taxon>Viridiplantae</taxon>
        <taxon>Streptophyta</taxon>
        <taxon>Embryophyta</taxon>
        <taxon>Tracheophyta</taxon>
        <taxon>Spermatophyta</taxon>
        <taxon>Magnoliopsida</taxon>
        <taxon>eudicotyledons</taxon>
        <taxon>Gunneridae</taxon>
        <taxon>Pentapetalae</taxon>
        <taxon>rosids</taxon>
        <taxon>fabids</taxon>
        <taxon>Rosales</taxon>
        <taxon>Rosaceae</taxon>
        <taxon>Amygdaloideae</taxon>
        <taxon>Amygdaleae</taxon>
        <taxon>Prunus</taxon>
    </lineage>
</organism>
<dbReference type="InterPro" id="IPR026992">
    <property type="entry name" value="DIOX_N"/>
</dbReference>
<accession>A0AAD4UZN2</accession>
<comment type="caution">
    <text evidence="5">The sequence shown here is derived from an EMBL/GenBank/DDBJ whole genome shotgun (WGS) entry which is preliminary data.</text>
</comment>
<feature type="domain" description="Non-haem dioxygenase N-terminal" evidence="4">
    <location>
        <begin position="47"/>
        <end position="149"/>
    </location>
</feature>
<keyword evidence="1" id="KW-0479">Metal-binding</keyword>
<keyword evidence="3" id="KW-0408">Iron</keyword>
<dbReference type="GO" id="GO:0016491">
    <property type="term" value="F:oxidoreductase activity"/>
    <property type="evidence" value="ECO:0007669"/>
    <property type="project" value="UniProtKB-KW"/>
</dbReference>
<dbReference type="EMBL" id="JAJFAZ020000008">
    <property type="protein sequence ID" value="KAI5315800.1"/>
    <property type="molecule type" value="Genomic_DNA"/>
</dbReference>
<protein>
    <recommendedName>
        <fullName evidence="4">Non-haem dioxygenase N-terminal domain-containing protein</fullName>
    </recommendedName>
</protein>
<dbReference type="Gene3D" id="2.60.120.330">
    <property type="entry name" value="B-lactam Antibiotic, Isopenicillin N Synthase, Chain"/>
    <property type="match status" value="1"/>
</dbReference>
<keyword evidence="2" id="KW-0560">Oxidoreductase</keyword>
<evidence type="ECO:0000256" key="2">
    <source>
        <dbReference type="ARBA" id="ARBA00023002"/>
    </source>
</evidence>
<dbReference type="PANTHER" id="PTHR10209">
    <property type="entry name" value="OXIDOREDUCTASE, 2OG-FE II OXYGENASE FAMILY PROTEIN"/>
    <property type="match status" value="1"/>
</dbReference>
<dbReference type="Proteomes" id="UP001054821">
    <property type="component" value="Chromosome 8"/>
</dbReference>
<evidence type="ECO:0000259" key="4">
    <source>
        <dbReference type="Pfam" id="PF14226"/>
    </source>
</evidence>
<name>A0AAD4UZN2_PRUDU</name>
<sequence>MPMVRPSVKGLVDTGVTHIPRFIIHPPESRANNSSTPQNNGADGVEIPIIDLEGFNKNDDRRAKIVNAVRDAFATWGFFQIVNHGVPLAIMEDMTESKRRFHEQPQEAKMEWYSRDFSCKVNYYSSGDIKGRAKPVPAEWRDTLSCRAVDDQWDFDAVPELCRREMEYIKNMIDLQEKLSELMSEALGLSKDHLSSTG</sequence>
<dbReference type="Pfam" id="PF14226">
    <property type="entry name" value="DIOX_N"/>
    <property type="match status" value="1"/>
</dbReference>
<dbReference type="InterPro" id="IPR027443">
    <property type="entry name" value="IPNS-like_sf"/>
</dbReference>
<dbReference type="GO" id="GO:0046872">
    <property type="term" value="F:metal ion binding"/>
    <property type="evidence" value="ECO:0007669"/>
    <property type="project" value="UniProtKB-KW"/>
</dbReference>
<dbReference type="PANTHER" id="PTHR10209:SF714">
    <property type="entry name" value="1-AMINOCYCLOPROPANE-1-CARBOXYLATE OXIDASE HOMOLOG 11-RELATED"/>
    <property type="match status" value="1"/>
</dbReference>
<dbReference type="SUPFAM" id="SSF51197">
    <property type="entry name" value="Clavaminate synthase-like"/>
    <property type="match status" value="1"/>
</dbReference>
<evidence type="ECO:0000313" key="6">
    <source>
        <dbReference type="Proteomes" id="UP001054821"/>
    </source>
</evidence>
<keyword evidence="6" id="KW-1185">Reference proteome</keyword>